<keyword evidence="1" id="KW-0472">Membrane</keyword>
<gene>
    <name evidence="2" type="ORF">A4U53_25410</name>
</gene>
<evidence type="ECO:0000313" key="2">
    <source>
        <dbReference type="EMBL" id="OAP92900.1"/>
    </source>
</evidence>
<proteinExistence type="predicted"/>
<dbReference type="EMBL" id="LWBS01000305">
    <property type="protein sequence ID" value="OAP92900.1"/>
    <property type="molecule type" value="Genomic_DNA"/>
</dbReference>
<name>A0A179BNM3_RHILE</name>
<feature type="transmembrane region" description="Helical" evidence="1">
    <location>
        <begin position="81"/>
        <end position="104"/>
    </location>
</feature>
<keyword evidence="1" id="KW-0812">Transmembrane</keyword>
<dbReference type="AlphaFoldDB" id="A0A179BNM3"/>
<keyword evidence="1" id="KW-1133">Transmembrane helix</keyword>
<feature type="transmembrane region" description="Helical" evidence="1">
    <location>
        <begin position="20"/>
        <end position="37"/>
    </location>
</feature>
<accession>A0A179BNM3</accession>
<evidence type="ECO:0000256" key="1">
    <source>
        <dbReference type="SAM" id="Phobius"/>
    </source>
</evidence>
<protein>
    <recommendedName>
        <fullName evidence="3">Integral membrane protein</fullName>
    </recommendedName>
</protein>
<organism evidence="2">
    <name type="scientific">Rhizobium leguminosarum</name>
    <dbReference type="NCBI Taxonomy" id="384"/>
    <lineage>
        <taxon>Bacteria</taxon>
        <taxon>Pseudomonadati</taxon>
        <taxon>Pseudomonadota</taxon>
        <taxon>Alphaproteobacteria</taxon>
        <taxon>Hyphomicrobiales</taxon>
        <taxon>Rhizobiaceae</taxon>
        <taxon>Rhizobium/Agrobacterium group</taxon>
        <taxon>Rhizobium</taxon>
    </lineage>
</organism>
<sequence length="106" mass="11742">MAAPKGKKMFSAEKYLDTGGVVVGAIILSIVVLFLIIQEVREILFYKRNNWNFDVDSNVGLRLYNGDSTDEKDLVSNKSRVCFGTPFMIFGFGVLLTACVAIILSK</sequence>
<evidence type="ECO:0008006" key="3">
    <source>
        <dbReference type="Google" id="ProtNLM"/>
    </source>
</evidence>
<reference evidence="2" key="1">
    <citation type="submission" date="2016-04" db="EMBL/GenBank/DDBJ databases">
        <title>Fast-growing isolate from the root nodules of Vavilovia formosa.</title>
        <authorList>
            <person name="Kimeklis A."/>
            <person name="Safronova V."/>
            <person name="Belimov A."/>
            <person name="Andronov E."/>
        </authorList>
    </citation>
    <scope>NUCLEOTIDE SEQUENCE [LARGE SCALE GENOMIC DNA]</scope>
    <source>
        <strain evidence="2">Vaf-46</strain>
    </source>
</reference>
<comment type="caution">
    <text evidence="2">The sequence shown here is derived from an EMBL/GenBank/DDBJ whole genome shotgun (WGS) entry which is preliminary data.</text>
</comment>